<dbReference type="SUPFAM" id="SSF51230">
    <property type="entry name" value="Single hybrid motif"/>
    <property type="match status" value="1"/>
</dbReference>
<dbReference type="Pfam" id="PF00364">
    <property type="entry name" value="Biotin_lipoyl"/>
    <property type="match status" value="1"/>
</dbReference>
<dbReference type="RefSeq" id="WP_324268458.1">
    <property type="nucleotide sequence ID" value="NZ_JAWLNX010000023.1"/>
</dbReference>
<dbReference type="InterPro" id="IPR001249">
    <property type="entry name" value="AcCoA_biotinCC"/>
</dbReference>
<dbReference type="InterPro" id="IPR001882">
    <property type="entry name" value="Biotin_BS"/>
</dbReference>
<dbReference type="PROSITE" id="PS50968">
    <property type="entry name" value="BIOTINYL_LIPOYL"/>
    <property type="match status" value="1"/>
</dbReference>
<evidence type="ECO:0000256" key="6">
    <source>
        <dbReference type="ARBA" id="ARBA00023160"/>
    </source>
</evidence>
<comment type="caution">
    <text evidence="10">The sequence shown here is derived from an EMBL/GenBank/DDBJ whole genome shotgun (WGS) entry which is preliminary data.</text>
</comment>
<organism evidence="10 11">
    <name type="scientific">Saccharopolyspora mangrovi</name>
    <dbReference type="NCBI Taxonomy" id="3082379"/>
    <lineage>
        <taxon>Bacteria</taxon>
        <taxon>Bacillati</taxon>
        <taxon>Actinomycetota</taxon>
        <taxon>Actinomycetes</taxon>
        <taxon>Pseudonocardiales</taxon>
        <taxon>Pseudonocardiaceae</taxon>
        <taxon>Saccharopolyspora</taxon>
    </lineage>
</organism>
<dbReference type="Proteomes" id="UP001327093">
    <property type="component" value="Unassembled WGS sequence"/>
</dbReference>
<comment type="function">
    <text evidence="8">This protein is a component of the acetyl coenzyme A carboxylase complex; first, biotin carboxylase catalyzes the carboxylation of the carrier protein and then the transcarboxylase transfers the carboxyl group to form malonyl-CoA.</text>
</comment>
<evidence type="ECO:0000313" key="10">
    <source>
        <dbReference type="EMBL" id="MEB3370987.1"/>
    </source>
</evidence>
<evidence type="ECO:0000256" key="5">
    <source>
        <dbReference type="ARBA" id="ARBA00023098"/>
    </source>
</evidence>
<dbReference type="PANTHER" id="PTHR45266:SF3">
    <property type="entry name" value="OXALOACETATE DECARBOXYLASE ALPHA CHAIN"/>
    <property type="match status" value="1"/>
</dbReference>
<evidence type="ECO:0000256" key="1">
    <source>
        <dbReference type="ARBA" id="ARBA00005194"/>
    </source>
</evidence>
<dbReference type="PRINTS" id="PR01071">
    <property type="entry name" value="ACOABIOTINCC"/>
</dbReference>
<keyword evidence="5 8" id="KW-0443">Lipid metabolism</keyword>
<dbReference type="InterPro" id="IPR000089">
    <property type="entry name" value="Biotin_lipoyl"/>
</dbReference>
<dbReference type="PANTHER" id="PTHR45266">
    <property type="entry name" value="OXALOACETATE DECARBOXYLASE ALPHA CHAIN"/>
    <property type="match status" value="1"/>
</dbReference>
<dbReference type="CDD" id="cd06850">
    <property type="entry name" value="biotinyl_domain"/>
    <property type="match status" value="1"/>
</dbReference>
<gene>
    <name evidence="10" type="ORF">R4I43_26635</name>
</gene>
<sequence length="174" mass="18263">MSPTSVNGTPLPLHETDDLDQVITVLRQHVHALSERSARAPGAVRLSARGVELEMTWPDVALPQAGEHPRTVAAEPAPAAAPVEAEPDAVVLRAETVGVFYRAPEPGAKPFVEEGDAVEPGTQIAIVEAMKLMIPVEADRAGTVLEVLVADGESVEHGQPLMKLAPAEPGGTPR</sequence>
<dbReference type="EMBL" id="JAWLNX010000023">
    <property type="protein sequence ID" value="MEB3370987.1"/>
    <property type="molecule type" value="Genomic_DNA"/>
</dbReference>
<evidence type="ECO:0000256" key="7">
    <source>
        <dbReference type="ARBA" id="ARBA00023267"/>
    </source>
</evidence>
<proteinExistence type="predicted"/>
<keyword evidence="7 8" id="KW-0092">Biotin</keyword>
<evidence type="ECO:0000313" key="11">
    <source>
        <dbReference type="Proteomes" id="UP001327093"/>
    </source>
</evidence>
<accession>A0ABU6AHF4</accession>
<dbReference type="InterPro" id="IPR011053">
    <property type="entry name" value="Single_hybrid_motif"/>
</dbReference>
<protein>
    <recommendedName>
        <fullName evidence="2 8">Biotin carboxyl carrier protein of acetyl-CoA carboxylase</fullName>
    </recommendedName>
</protein>
<name>A0ABU6AHF4_9PSEU</name>
<comment type="pathway">
    <text evidence="1 8">Lipid metabolism; fatty acid biosynthesis.</text>
</comment>
<evidence type="ECO:0000256" key="3">
    <source>
        <dbReference type="ARBA" id="ARBA00022516"/>
    </source>
</evidence>
<evidence type="ECO:0000256" key="8">
    <source>
        <dbReference type="RuleBase" id="RU364072"/>
    </source>
</evidence>
<evidence type="ECO:0000259" key="9">
    <source>
        <dbReference type="PROSITE" id="PS50968"/>
    </source>
</evidence>
<keyword evidence="11" id="KW-1185">Reference proteome</keyword>
<evidence type="ECO:0000256" key="4">
    <source>
        <dbReference type="ARBA" id="ARBA00022832"/>
    </source>
</evidence>
<reference evidence="10 11" key="1">
    <citation type="submission" date="2023-10" db="EMBL/GenBank/DDBJ databases">
        <title>Saccharopolyspora sp. nov., isolated from mangrove soil.</title>
        <authorList>
            <person name="Lu Y."/>
            <person name="Liu W."/>
        </authorList>
    </citation>
    <scope>NUCLEOTIDE SEQUENCE [LARGE SCALE GENOMIC DNA]</scope>
    <source>
        <strain evidence="10 11">S2-29</strain>
    </source>
</reference>
<dbReference type="PROSITE" id="PS00188">
    <property type="entry name" value="BIOTIN"/>
    <property type="match status" value="1"/>
</dbReference>
<keyword evidence="3 8" id="KW-0444">Lipid biosynthesis</keyword>
<feature type="domain" description="Lipoyl-binding" evidence="9">
    <location>
        <begin position="89"/>
        <end position="165"/>
    </location>
</feature>
<keyword evidence="6 8" id="KW-0275">Fatty acid biosynthesis</keyword>
<dbReference type="InterPro" id="IPR050709">
    <property type="entry name" value="Biotin_Carboxyl_Carrier/Decarb"/>
</dbReference>
<keyword evidence="4 8" id="KW-0276">Fatty acid metabolism</keyword>
<evidence type="ECO:0000256" key="2">
    <source>
        <dbReference type="ARBA" id="ARBA00017562"/>
    </source>
</evidence>
<dbReference type="Gene3D" id="2.40.50.100">
    <property type="match status" value="1"/>
</dbReference>